<proteinExistence type="predicted"/>
<feature type="signal peptide" evidence="3">
    <location>
        <begin position="1"/>
        <end position="23"/>
    </location>
</feature>
<dbReference type="EMBL" id="PUIB01000002">
    <property type="protein sequence ID" value="PQO42724.1"/>
    <property type="molecule type" value="Genomic_DNA"/>
</dbReference>
<evidence type="ECO:0000313" key="6">
    <source>
        <dbReference type="Proteomes" id="UP000239388"/>
    </source>
</evidence>
<dbReference type="SUPFAM" id="SSF103088">
    <property type="entry name" value="OmpA-like"/>
    <property type="match status" value="1"/>
</dbReference>
<keyword evidence="1" id="KW-0472">Membrane</keyword>
<dbReference type="InterPro" id="IPR036737">
    <property type="entry name" value="OmpA-like_sf"/>
</dbReference>
<evidence type="ECO:0000256" key="1">
    <source>
        <dbReference type="PROSITE-ProRule" id="PRU00473"/>
    </source>
</evidence>
<evidence type="ECO:0000259" key="4">
    <source>
        <dbReference type="PROSITE" id="PS51123"/>
    </source>
</evidence>
<reference evidence="5 6" key="1">
    <citation type="submission" date="2018-02" db="EMBL/GenBank/DDBJ databases">
        <title>Comparative genomes isolates from brazilian mangrove.</title>
        <authorList>
            <person name="Araujo J.E."/>
            <person name="Taketani R.G."/>
            <person name="Silva M.C.P."/>
            <person name="Loureco M.V."/>
            <person name="Andreote F.D."/>
        </authorList>
    </citation>
    <scope>NUCLEOTIDE SEQUENCE [LARGE SCALE GENOMIC DNA]</scope>
    <source>
        <strain evidence="5 6">NAP PRIS-MGV</strain>
    </source>
</reference>
<dbReference type="Proteomes" id="UP000239388">
    <property type="component" value="Unassembled WGS sequence"/>
</dbReference>
<dbReference type="PANTHER" id="PTHR30329">
    <property type="entry name" value="STATOR ELEMENT OF FLAGELLAR MOTOR COMPLEX"/>
    <property type="match status" value="1"/>
</dbReference>
<gene>
    <name evidence="5" type="ORF">C5Y98_00795</name>
</gene>
<dbReference type="Pfam" id="PF00691">
    <property type="entry name" value="OmpA"/>
    <property type="match status" value="1"/>
</dbReference>
<keyword evidence="2" id="KW-0175">Coiled coil</keyword>
<sequence>MYRFCSLMLISLAVAGLGCNQNAAWRQQQALMQQQTQSQIAEFERRATGLDASNQDLHSQLAQAQQQQKILQDELTLVRRQLGDTTNQLAQSQELAKEREQKVQTLMASTQYRGGAVIKPNNSLSADLSQIQIPGVNARQDGDVIRLEISADAIFQPGTNSLTPNSEAILSQVSGVISRDFPTNKLGVEGHTDNQPARPPFTSNHQLSASMAQTVFDQLSGRYGIAPNRIVVVGHGSNHPVVSNATPAGQQRNRRVDLVIYPESAE</sequence>
<dbReference type="RefSeq" id="WP_105350647.1">
    <property type="nucleotide sequence ID" value="NZ_PUIB01000002.1"/>
</dbReference>
<accession>A0A2S8GF62</accession>
<dbReference type="OrthoDB" id="9814546at2"/>
<evidence type="ECO:0000256" key="2">
    <source>
        <dbReference type="SAM" id="Coils"/>
    </source>
</evidence>
<dbReference type="Gene3D" id="3.30.1330.60">
    <property type="entry name" value="OmpA-like domain"/>
    <property type="match status" value="1"/>
</dbReference>
<dbReference type="PANTHER" id="PTHR30329:SF21">
    <property type="entry name" value="LIPOPROTEIN YIAD-RELATED"/>
    <property type="match status" value="1"/>
</dbReference>
<organism evidence="5 6">
    <name type="scientific">Blastopirellula marina</name>
    <dbReference type="NCBI Taxonomy" id="124"/>
    <lineage>
        <taxon>Bacteria</taxon>
        <taxon>Pseudomonadati</taxon>
        <taxon>Planctomycetota</taxon>
        <taxon>Planctomycetia</taxon>
        <taxon>Pirellulales</taxon>
        <taxon>Pirellulaceae</taxon>
        <taxon>Blastopirellula</taxon>
    </lineage>
</organism>
<dbReference type="InterPro" id="IPR006665">
    <property type="entry name" value="OmpA-like"/>
</dbReference>
<name>A0A2S8GF62_9BACT</name>
<dbReference type="InterPro" id="IPR050330">
    <property type="entry name" value="Bact_OuterMem_StrucFunc"/>
</dbReference>
<feature type="coiled-coil region" evidence="2">
    <location>
        <begin position="54"/>
        <end position="81"/>
    </location>
</feature>
<dbReference type="PROSITE" id="PS51257">
    <property type="entry name" value="PROKAR_LIPOPROTEIN"/>
    <property type="match status" value="1"/>
</dbReference>
<dbReference type="PROSITE" id="PS51123">
    <property type="entry name" value="OMPA_2"/>
    <property type="match status" value="1"/>
</dbReference>
<keyword evidence="3" id="KW-0732">Signal</keyword>
<dbReference type="CDD" id="cd07185">
    <property type="entry name" value="OmpA_C-like"/>
    <property type="match status" value="1"/>
</dbReference>
<protein>
    <recommendedName>
        <fullName evidence="4">OmpA-like domain-containing protein</fullName>
    </recommendedName>
</protein>
<dbReference type="GO" id="GO:0016020">
    <property type="term" value="C:membrane"/>
    <property type="evidence" value="ECO:0007669"/>
    <property type="project" value="UniProtKB-UniRule"/>
</dbReference>
<feature type="domain" description="OmpA-like" evidence="4">
    <location>
        <begin position="142"/>
        <end position="264"/>
    </location>
</feature>
<evidence type="ECO:0000313" key="5">
    <source>
        <dbReference type="EMBL" id="PQO42724.1"/>
    </source>
</evidence>
<evidence type="ECO:0000256" key="3">
    <source>
        <dbReference type="SAM" id="SignalP"/>
    </source>
</evidence>
<feature type="chain" id="PRO_5015686410" description="OmpA-like domain-containing protein" evidence="3">
    <location>
        <begin position="24"/>
        <end position="266"/>
    </location>
</feature>
<comment type="caution">
    <text evidence="5">The sequence shown here is derived from an EMBL/GenBank/DDBJ whole genome shotgun (WGS) entry which is preliminary data.</text>
</comment>
<dbReference type="AlphaFoldDB" id="A0A2S8GF62"/>